<dbReference type="KEGG" id="csr:Cspa_c16890"/>
<keyword evidence="4" id="KW-1185">Reference proteome</keyword>
<feature type="domain" description="TadE-like" evidence="2">
    <location>
        <begin position="13"/>
        <end position="53"/>
    </location>
</feature>
<dbReference type="RefSeq" id="WP_015391780.1">
    <property type="nucleotide sequence ID" value="NC_020291.1"/>
</dbReference>
<dbReference type="OrthoDB" id="1669311at2"/>
<dbReference type="Proteomes" id="UP000011728">
    <property type="component" value="Chromosome"/>
</dbReference>
<accession>M1MC03</accession>
<dbReference type="EMBL" id="CP004121">
    <property type="protein sequence ID" value="AGF55459.1"/>
    <property type="molecule type" value="Genomic_DNA"/>
</dbReference>
<sequence>MCFAKKLDLNNRGQSLIEFAITLPILLILIFAMMGIGFYIYDMSVFTFASNKALDTGIGRVVSAAITPTDIDNIKNDALNYTNAAIFVSKPKIEVNNNVNSSTGESRLTVSIESDYNFKISFVNEIFGSNPKVSSKNSYIYIK</sequence>
<protein>
    <submittedName>
        <fullName evidence="3">TadE-like protein</fullName>
    </submittedName>
</protein>
<feature type="transmembrane region" description="Helical" evidence="1">
    <location>
        <begin position="21"/>
        <end position="41"/>
    </location>
</feature>
<evidence type="ECO:0000313" key="4">
    <source>
        <dbReference type="Proteomes" id="UP000011728"/>
    </source>
</evidence>
<dbReference type="PATRIC" id="fig|931276.5.peg.1660"/>
<keyword evidence="1" id="KW-0472">Membrane</keyword>
<evidence type="ECO:0000259" key="2">
    <source>
        <dbReference type="Pfam" id="PF07811"/>
    </source>
</evidence>
<dbReference type="AlphaFoldDB" id="M1MC03"/>
<evidence type="ECO:0000313" key="3">
    <source>
        <dbReference type="EMBL" id="AGF55459.1"/>
    </source>
</evidence>
<proteinExistence type="predicted"/>
<evidence type="ECO:0000256" key="1">
    <source>
        <dbReference type="SAM" id="Phobius"/>
    </source>
</evidence>
<keyword evidence="1" id="KW-0812">Transmembrane</keyword>
<gene>
    <name evidence="3" type="ORF">Cspa_c16890</name>
</gene>
<name>M1MC03_9CLOT</name>
<keyword evidence="1" id="KW-1133">Transmembrane helix</keyword>
<dbReference type="Pfam" id="PF07811">
    <property type="entry name" value="TadE"/>
    <property type="match status" value="1"/>
</dbReference>
<dbReference type="HOGENOM" id="CLU_1802770_0_0_9"/>
<organism evidence="3 4">
    <name type="scientific">Clostridium saccharoperbutylacetonicum N1-4(HMT)</name>
    <dbReference type="NCBI Taxonomy" id="931276"/>
    <lineage>
        <taxon>Bacteria</taxon>
        <taxon>Bacillati</taxon>
        <taxon>Bacillota</taxon>
        <taxon>Clostridia</taxon>
        <taxon>Eubacteriales</taxon>
        <taxon>Clostridiaceae</taxon>
        <taxon>Clostridium</taxon>
    </lineage>
</organism>
<reference evidence="3 4" key="1">
    <citation type="submission" date="2013-02" db="EMBL/GenBank/DDBJ databases">
        <title>Genome sequence of Clostridium saccharoperbutylacetonicum N1-4(HMT).</title>
        <authorList>
            <person name="Poehlein A."/>
            <person name="Daniel R."/>
        </authorList>
    </citation>
    <scope>NUCLEOTIDE SEQUENCE [LARGE SCALE GENOMIC DNA]</scope>
    <source>
        <strain evidence="4">N1-4(HMT)</strain>
    </source>
</reference>
<dbReference type="InterPro" id="IPR012495">
    <property type="entry name" value="TadE-like_dom"/>
</dbReference>